<dbReference type="EMBL" id="OX458332">
    <property type="protein sequence ID" value="CAI8802319.1"/>
    <property type="molecule type" value="Genomic_DNA"/>
</dbReference>
<protein>
    <submittedName>
        <fullName evidence="3">PHP N-terminal domain protein</fullName>
    </submittedName>
</protein>
<organism evidence="3 4">
    <name type="scientific">Methylococcus capsulatus</name>
    <dbReference type="NCBI Taxonomy" id="414"/>
    <lineage>
        <taxon>Bacteria</taxon>
        <taxon>Pseudomonadati</taxon>
        <taxon>Pseudomonadota</taxon>
        <taxon>Gammaproteobacteria</taxon>
        <taxon>Methylococcales</taxon>
        <taxon>Methylococcaceae</taxon>
        <taxon>Methylococcus</taxon>
    </lineage>
</organism>
<name>A0AA35V3U8_METCP</name>
<dbReference type="InterPro" id="IPR052018">
    <property type="entry name" value="PHP_domain"/>
</dbReference>
<gene>
    <name evidence="3" type="ORF">MCNOR_1592</name>
</gene>
<dbReference type="PANTHER" id="PTHR42924">
    <property type="entry name" value="EXONUCLEASE"/>
    <property type="match status" value="1"/>
</dbReference>
<proteinExistence type="predicted"/>
<reference evidence="3" key="1">
    <citation type="submission" date="2023-03" db="EMBL/GenBank/DDBJ databases">
        <authorList>
            <person name="Pearce D."/>
        </authorList>
    </citation>
    <scope>NUCLEOTIDE SEQUENCE</scope>
    <source>
        <strain evidence="3">Mc</strain>
    </source>
</reference>
<dbReference type="NCBIfam" id="NF045780">
    <property type="entry name" value="TrlF_fam_ATP"/>
    <property type="match status" value="1"/>
</dbReference>
<dbReference type="AlphaFoldDB" id="A0AA35V3U8"/>
<keyword evidence="1" id="KW-0175">Coiled coil</keyword>
<sequence length="931" mass="103068">MISPVTETPWNYPGSRWWTFDFHTHTPASRDTPWHTQNLTLTPEQWLLRYMGAGIDCVAVTDHNSGAWIDQLKTAYADMQAQAEAGNPPEGFRPLTLFPGVEISASGGVHVLAIFDPAATTGDIDSLLGAAGYGGTKGDSDGETSRSVAEVIAAVLAADAIPIPAHADADKGLLRVNPGTQQCALSAHMVRQALEVEGLLALEWLDVANPYPQAVEKLARPLARVLGSDCHSFQGAAVPGSRYTWVKMAAPTLEGLRLALLDGNGVSIRRSDEGAFDPFKTPAHVIRSIEIDRARVMGNGQPARLTLSPYFNAIVGGRGTGKSTVVHALRLATRREGEIRALPRDSEPRERFEAFATVARGRDDRGALKADTALRVEWQHEDRLLRLNWQANGQGTPVEEWRDGQWQPSTSQSVNASRFPVRLFSQGQIAALAGNGRQALLTIIDEAAGVEPLKQAFEEAKRAFFAQRARLREIDGKVAALPEVERRLQELENKLKTLAQGDHAAVQQAYARAQHQARAVDETLAQLREAASTLRQTAENLLLDDWLPQHFGEAETDLLAWRAEADALLAQTRQRLEQDAATLDRDIGKLKGDARLATWRARAEAARAAYQQLQAKLTEQGVADPQAFARLTQERQQLEAQAKALRQLQADRAVLVKQIADQQTLVVERRQAITRQRQTFLQDKLAHNPHVRMNVVAFGFDAFVIERSLRELIEATDERFADDILKVDDGQAQSGLAHDVAAAADRDKLAALEAMRNALIERPGTLGGKFRNYLERKAEKPEFADHVLTWYPEDDLKIEYQRDGGWYAISEGSQGQRSAALLAFLLAFGEEPIVLDQPEDDLDNHLIYDLIVRQIRENKLRRQLIVVTHNPNVVVNGDAELVHVMDFKNGQCVVAESGALQEKAVREEVCRVMEGGREAFARRWKRLGREV</sequence>
<evidence type="ECO:0000313" key="4">
    <source>
        <dbReference type="Proteomes" id="UP001158598"/>
    </source>
</evidence>
<dbReference type="SUPFAM" id="SSF89550">
    <property type="entry name" value="PHP domain-like"/>
    <property type="match status" value="1"/>
</dbReference>
<dbReference type="Proteomes" id="UP001158598">
    <property type="component" value="Chromosome"/>
</dbReference>
<feature type="coiled-coil region" evidence="1">
    <location>
        <begin position="474"/>
        <end position="544"/>
    </location>
</feature>
<dbReference type="InterPro" id="IPR016195">
    <property type="entry name" value="Pol/histidinol_Pase-like"/>
</dbReference>
<dbReference type="InterPro" id="IPR054787">
    <property type="entry name" value="TrlF_ATPase"/>
</dbReference>
<dbReference type="Pfam" id="PF13304">
    <property type="entry name" value="AAA_21"/>
    <property type="match status" value="1"/>
</dbReference>
<feature type="coiled-coil region" evidence="1">
    <location>
        <begin position="573"/>
        <end position="658"/>
    </location>
</feature>
<dbReference type="SUPFAM" id="SSF52540">
    <property type="entry name" value="P-loop containing nucleoside triphosphate hydrolases"/>
    <property type="match status" value="1"/>
</dbReference>
<dbReference type="Gene3D" id="3.20.20.140">
    <property type="entry name" value="Metal-dependent hydrolases"/>
    <property type="match status" value="1"/>
</dbReference>
<dbReference type="GO" id="GO:0004534">
    <property type="term" value="F:5'-3' RNA exonuclease activity"/>
    <property type="evidence" value="ECO:0007669"/>
    <property type="project" value="TreeGrafter"/>
</dbReference>
<evidence type="ECO:0000259" key="2">
    <source>
        <dbReference type="Pfam" id="PF13304"/>
    </source>
</evidence>
<feature type="domain" description="ATPase AAA-type core" evidence="2">
    <location>
        <begin position="693"/>
        <end position="874"/>
    </location>
</feature>
<dbReference type="PANTHER" id="PTHR42924:SF3">
    <property type="entry name" value="POLYMERASE_HISTIDINOL PHOSPHATASE N-TERMINAL DOMAIN-CONTAINING PROTEIN"/>
    <property type="match status" value="1"/>
</dbReference>
<accession>A0AA35V3U8</accession>
<dbReference type="GO" id="GO:0035312">
    <property type="term" value="F:5'-3' DNA exonuclease activity"/>
    <property type="evidence" value="ECO:0007669"/>
    <property type="project" value="TreeGrafter"/>
</dbReference>
<evidence type="ECO:0000313" key="3">
    <source>
        <dbReference type="EMBL" id="CAI8802319.1"/>
    </source>
</evidence>
<evidence type="ECO:0000256" key="1">
    <source>
        <dbReference type="SAM" id="Coils"/>
    </source>
</evidence>
<dbReference type="RefSeq" id="WP_017365772.1">
    <property type="nucleotide sequence ID" value="NZ_OX458332.1"/>
</dbReference>
<dbReference type="InterPro" id="IPR027417">
    <property type="entry name" value="P-loop_NTPase"/>
</dbReference>
<dbReference type="GO" id="GO:0005524">
    <property type="term" value="F:ATP binding"/>
    <property type="evidence" value="ECO:0007669"/>
    <property type="project" value="InterPro"/>
</dbReference>
<dbReference type="GO" id="GO:0016887">
    <property type="term" value="F:ATP hydrolysis activity"/>
    <property type="evidence" value="ECO:0007669"/>
    <property type="project" value="InterPro"/>
</dbReference>
<dbReference type="InterPro" id="IPR003959">
    <property type="entry name" value="ATPase_AAA_core"/>
</dbReference>
<dbReference type="Gene3D" id="3.40.50.300">
    <property type="entry name" value="P-loop containing nucleotide triphosphate hydrolases"/>
    <property type="match status" value="2"/>
</dbReference>